<evidence type="ECO:0000259" key="1">
    <source>
        <dbReference type="PROSITE" id="PS51725"/>
    </source>
</evidence>
<accession>A0A0J8GU74</accession>
<dbReference type="GO" id="GO:0016491">
    <property type="term" value="F:oxidoreductase activity"/>
    <property type="evidence" value="ECO:0007669"/>
    <property type="project" value="TreeGrafter"/>
</dbReference>
<dbReference type="Proteomes" id="UP000037600">
    <property type="component" value="Unassembled WGS sequence"/>
</dbReference>
<evidence type="ECO:0000313" key="3">
    <source>
        <dbReference type="Proteomes" id="UP000037600"/>
    </source>
</evidence>
<feature type="domain" description="ABM" evidence="1">
    <location>
        <begin position="2"/>
        <end position="94"/>
    </location>
</feature>
<dbReference type="Gene3D" id="3.30.70.100">
    <property type="match status" value="1"/>
</dbReference>
<dbReference type="STRING" id="1513271.XM47_04690"/>
<keyword evidence="3" id="KW-1185">Reference proteome</keyword>
<dbReference type="RefSeq" id="WP_048690293.1">
    <property type="nucleotide sequence ID" value="NZ_KQ130484.1"/>
</dbReference>
<sequence>MYVVTVEFVIKPSHLVAFLDAILENAESSLKEEPDCVHFDVCQSHEQPTHFFLYELYNSEMAFQEHLESKHYLEFIQTVGDWVESKEVKVWQRC</sequence>
<comment type="caution">
    <text evidence="2">The sequence shown here is derived from an EMBL/GenBank/DDBJ whole genome shotgun (WGS) entry which is preliminary data.</text>
</comment>
<dbReference type="AlphaFoldDB" id="A0A0J8GU74"/>
<dbReference type="InterPro" id="IPR050744">
    <property type="entry name" value="AI-2_Isomerase_LsrG"/>
</dbReference>
<evidence type="ECO:0000313" key="2">
    <source>
        <dbReference type="EMBL" id="KMT66292.1"/>
    </source>
</evidence>
<dbReference type="PANTHER" id="PTHR33336:SF1">
    <property type="entry name" value="(4S)-4-HYDROXY-5-PHOSPHONOOXYPENTANE-2,3-DIONE ISOMERASE"/>
    <property type="match status" value="1"/>
</dbReference>
<dbReference type="PROSITE" id="PS51725">
    <property type="entry name" value="ABM"/>
    <property type="match status" value="1"/>
</dbReference>
<dbReference type="InterPro" id="IPR011008">
    <property type="entry name" value="Dimeric_a/b-barrel"/>
</dbReference>
<name>A0A0J8GU74_9ALTE</name>
<dbReference type="PANTHER" id="PTHR33336">
    <property type="entry name" value="QUINOL MONOOXYGENASE YGIN-RELATED"/>
    <property type="match status" value="1"/>
</dbReference>
<reference evidence="2 3" key="1">
    <citation type="submission" date="2015-04" db="EMBL/GenBank/DDBJ databases">
        <title>Draft Genome Sequence of the Novel Agar-Digesting Marine Bacterium Q1.</title>
        <authorList>
            <person name="Li Y."/>
            <person name="Li D."/>
            <person name="Chen G."/>
            <person name="Du Z."/>
        </authorList>
    </citation>
    <scope>NUCLEOTIDE SEQUENCE [LARGE SCALE GENOMIC DNA]</scope>
    <source>
        <strain evidence="2 3">Q1</strain>
    </source>
</reference>
<dbReference type="Pfam" id="PF03992">
    <property type="entry name" value="ABM"/>
    <property type="match status" value="1"/>
</dbReference>
<dbReference type="EMBL" id="LAZL01000005">
    <property type="protein sequence ID" value="KMT66292.1"/>
    <property type="molecule type" value="Genomic_DNA"/>
</dbReference>
<dbReference type="GO" id="GO:0005829">
    <property type="term" value="C:cytosol"/>
    <property type="evidence" value="ECO:0007669"/>
    <property type="project" value="TreeGrafter"/>
</dbReference>
<proteinExistence type="predicted"/>
<dbReference type="InterPro" id="IPR007138">
    <property type="entry name" value="ABM_dom"/>
</dbReference>
<protein>
    <recommendedName>
        <fullName evidence="1">ABM domain-containing protein</fullName>
    </recommendedName>
</protein>
<organism evidence="2 3">
    <name type="scientific">Catenovulum maritimum</name>
    <dbReference type="NCBI Taxonomy" id="1513271"/>
    <lineage>
        <taxon>Bacteria</taxon>
        <taxon>Pseudomonadati</taxon>
        <taxon>Pseudomonadota</taxon>
        <taxon>Gammaproteobacteria</taxon>
        <taxon>Alteromonadales</taxon>
        <taxon>Alteromonadaceae</taxon>
        <taxon>Catenovulum</taxon>
    </lineage>
</organism>
<gene>
    <name evidence="2" type="ORF">XM47_04690</name>
</gene>
<dbReference type="SUPFAM" id="SSF54909">
    <property type="entry name" value="Dimeric alpha+beta barrel"/>
    <property type="match status" value="1"/>
</dbReference>
<dbReference type="OrthoDB" id="9812754at2"/>